<evidence type="ECO:0000256" key="3">
    <source>
        <dbReference type="SAM" id="SignalP"/>
    </source>
</evidence>
<keyword evidence="5" id="KW-1185">Reference proteome</keyword>
<evidence type="ECO:0000256" key="2">
    <source>
        <dbReference type="PROSITE-ProRule" id="PRU00591"/>
    </source>
</evidence>
<dbReference type="Gene3D" id="2.10.270.10">
    <property type="entry name" value="Cholin Binding"/>
    <property type="match status" value="1"/>
</dbReference>
<organism evidence="4 5">
    <name type="scientific">Oribacterium parvum ACB1</name>
    <dbReference type="NCBI Taxonomy" id="796943"/>
    <lineage>
        <taxon>Bacteria</taxon>
        <taxon>Bacillati</taxon>
        <taxon>Bacillota</taxon>
        <taxon>Clostridia</taxon>
        <taxon>Lachnospirales</taxon>
        <taxon>Lachnospiraceae</taxon>
        <taxon>Oribacterium</taxon>
    </lineage>
</organism>
<evidence type="ECO:0000256" key="1">
    <source>
        <dbReference type="ARBA" id="ARBA00022737"/>
    </source>
</evidence>
<reference evidence="4" key="1">
    <citation type="submission" date="2011-08" db="EMBL/GenBank/DDBJ databases">
        <authorList>
            <consortium name="The Broad Institute Genome Sequencing Platform"/>
            <person name="Earl A."/>
            <person name="Ward D."/>
            <person name="Feldgarden M."/>
            <person name="Gevers D."/>
            <person name="Sizova M."/>
            <person name="Hazen A."/>
            <person name="Epstein S."/>
            <person name="Young S.K."/>
            <person name="Zeng Q."/>
            <person name="Gargeya S."/>
            <person name="Fitzgerald M."/>
            <person name="Haas B."/>
            <person name="Abouelleil A."/>
            <person name="Alvarado L."/>
            <person name="Arachchi H.M."/>
            <person name="Berlin A."/>
            <person name="Brown A."/>
            <person name="Chapman S.B."/>
            <person name="Chen Z."/>
            <person name="Dunbar C."/>
            <person name="Freedman E."/>
            <person name="Gearin G."/>
            <person name="Gellesch M."/>
            <person name="Goldberg J."/>
            <person name="Griggs A."/>
            <person name="Gujja S."/>
            <person name="Heiman D."/>
            <person name="Howarth C."/>
            <person name="Larson L."/>
            <person name="Lui A."/>
            <person name="MacDonald P.J.P."/>
            <person name="Montmayeur A."/>
            <person name="Murphy C."/>
            <person name="Neiman D."/>
            <person name="Pearson M."/>
            <person name="Priest M."/>
            <person name="Roberts A."/>
            <person name="Saif S."/>
            <person name="Shea T."/>
            <person name="Shenoy N."/>
            <person name="Sisk P."/>
            <person name="Stolte C."/>
            <person name="Sykes S."/>
            <person name="Wortman J."/>
            <person name="Nusbaum C."/>
            <person name="Birren B."/>
        </authorList>
    </citation>
    <scope>NUCLEOTIDE SEQUENCE</scope>
    <source>
        <strain evidence="4">ACB1</strain>
    </source>
</reference>
<comment type="caution">
    <text evidence="4">The sequence shown here is derived from an EMBL/GenBank/DDBJ whole genome shotgun (WGS) entry which is preliminary data.</text>
</comment>
<feature type="chain" id="PRO_5003527627" description="Cell wall-binding repeat protein" evidence="3">
    <location>
        <begin position="27"/>
        <end position="244"/>
    </location>
</feature>
<evidence type="ECO:0000313" key="5">
    <source>
        <dbReference type="Proteomes" id="UP000018461"/>
    </source>
</evidence>
<sequence>MRMTKKIGAMVLAAALSLSMALPAFAGQWIMEGDGRWWYKEDNGTYPKNAWKEISGEWYHFDEEGYMETGWIYDPLIEKFGDQVETTSRYYYLDGSGKMLKNQNYIGGHTDETGLLECDELGSEFSTYERYNWGRKGPKPPVDNAKYRGYIEPNPGFEGYDLYEYDITDYKKDFFKAVAGHISRKEVKFDVPLTVEMSRRDNALLVSGIDQIFMLYVLSYDKWHYDVGEDGIAHFTVTNYQDGV</sequence>
<dbReference type="STRING" id="796943.HMPREF9625_00893"/>
<proteinExistence type="predicted"/>
<dbReference type="Proteomes" id="UP000018461">
    <property type="component" value="Unassembled WGS sequence"/>
</dbReference>
<name>G9WNG0_9FIRM</name>
<dbReference type="Pfam" id="PF01473">
    <property type="entry name" value="Choline_bind_1"/>
    <property type="match status" value="1"/>
</dbReference>
<reference evidence="4" key="2">
    <citation type="submission" date="2013-03" db="EMBL/GenBank/DDBJ databases">
        <title>The Genome Sequence of Oribacterium sp. ACB1.</title>
        <authorList>
            <consortium name="The Broad Institute Genomics Platform"/>
            <consortium name="The Broad Institute Genome Sequencing Center for Infectious Disease"/>
            <person name="Earl A."/>
            <person name="Ward D."/>
            <person name="Feldgarden M."/>
            <person name="Gevers D."/>
            <person name="Sizova M."/>
            <person name="Hazen A."/>
            <person name="Epstein S."/>
            <person name="Walker B."/>
            <person name="Young S."/>
            <person name="Zeng Q."/>
            <person name="Gargeya S."/>
            <person name="Fitzgerald M."/>
            <person name="Haas B."/>
            <person name="Abouelleil A."/>
            <person name="Allen A.W."/>
            <person name="Alvarado L."/>
            <person name="Arachchi H.M."/>
            <person name="Berlin A.M."/>
            <person name="Chapman S.B."/>
            <person name="Gainer-Dewar J."/>
            <person name="Goldberg J."/>
            <person name="Griggs A."/>
            <person name="Gujja S."/>
            <person name="Hansen M."/>
            <person name="Howarth C."/>
            <person name="Imamovic A."/>
            <person name="Ireland A."/>
            <person name="Larimer J."/>
            <person name="McCowan C."/>
            <person name="Murphy C."/>
            <person name="Pearson M."/>
            <person name="Poon T.W."/>
            <person name="Priest M."/>
            <person name="Roberts A."/>
            <person name="Saif S."/>
            <person name="Shea T."/>
            <person name="Sisk P."/>
            <person name="Sykes S."/>
            <person name="Wortman J."/>
            <person name="Nusbaum C."/>
            <person name="Birren B."/>
        </authorList>
    </citation>
    <scope>NUCLEOTIDE SEQUENCE [LARGE SCALE GENOMIC DNA]</scope>
    <source>
        <strain evidence="4">ACB1</strain>
    </source>
</reference>
<evidence type="ECO:0008006" key="6">
    <source>
        <dbReference type="Google" id="ProtNLM"/>
    </source>
</evidence>
<keyword evidence="1" id="KW-0677">Repeat</keyword>
<dbReference type="PATRIC" id="fig|796943.3.peg.1307"/>
<protein>
    <recommendedName>
        <fullName evidence="6">Cell wall-binding repeat protein</fullName>
    </recommendedName>
</protein>
<accession>G9WNG0</accession>
<dbReference type="SUPFAM" id="SSF69360">
    <property type="entry name" value="Cell wall binding repeat"/>
    <property type="match status" value="1"/>
</dbReference>
<keyword evidence="3" id="KW-0732">Signal</keyword>
<evidence type="ECO:0000313" key="4">
    <source>
        <dbReference type="EMBL" id="EHL10697.1"/>
    </source>
</evidence>
<dbReference type="AlphaFoldDB" id="G9WNG0"/>
<dbReference type="PROSITE" id="PS51170">
    <property type="entry name" value="CW"/>
    <property type="match status" value="1"/>
</dbReference>
<feature type="repeat" description="Cell wall-binding" evidence="2">
    <location>
        <begin position="48"/>
        <end position="67"/>
    </location>
</feature>
<dbReference type="RefSeq" id="WP_009534751.1">
    <property type="nucleotide sequence ID" value="NZ_KE148312.1"/>
</dbReference>
<dbReference type="InterPro" id="IPR018337">
    <property type="entry name" value="Cell_wall/Cho-bd_repeat"/>
</dbReference>
<gene>
    <name evidence="4" type="ORF">HMPREF9625_00893</name>
</gene>
<dbReference type="HOGENOM" id="CLU_1137154_0_0_9"/>
<feature type="signal peptide" evidence="3">
    <location>
        <begin position="1"/>
        <end position="26"/>
    </location>
</feature>
<dbReference type="EMBL" id="AFZC02000003">
    <property type="protein sequence ID" value="EHL10697.1"/>
    <property type="molecule type" value="Genomic_DNA"/>
</dbReference>